<dbReference type="EMBL" id="BSDI01000007">
    <property type="protein sequence ID" value="GLH96339.1"/>
    <property type="molecule type" value="Genomic_DNA"/>
</dbReference>
<comment type="similarity">
    <text evidence="2">Belongs to the nitroreductase family.</text>
</comment>
<evidence type="ECO:0000256" key="4">
    <source>
        <dbReference type="ARBA" id="ARBA00022643"/>
    </source>
</evidence>
<keyword evidence="4" id="KW-0288">FMN</keyword>
<evidence type="ECO:0000256" key="1">
    <source>
        <dbReference type="ARBA" id="ARBA00001917"/>
    </source>
</evidence>
<organism evidence="7 8">
    <name type="scientific">Phytohabitans aurantiacus</name>
    <dbReference type="NCBI Taxonomy" id="3016789"/>
    <lineage>
        <taxon>Bacteria</taxon>
        <taxon>Bacillati</taxon>
        <taxon>Actinomycetota</taxon>
        <taxon>Actinomycetes</taxon>
        <taxon>Micromonosporales</taxon>
        <taxon>Micromonosporaceae</taxon>
    </lineage>
</organism>
<proteinExistence type="inferred from homology"/>
<comment type="cofactor">
    <cofactor evidence="1">
        <name>FMN</name>
        <dbReference type="ChEBI" id="CHEBI:58210"/>
    </cofactor>
</comment>
<reference evidence="7" key="1">
    <citation type="submission" date="2022-12" db="EMBL/GenBank/DDBJ databases">
        <title>New Phytohabitans aurantiacus sp. RD004123 nov., an actinomycete isolated from soil.</title>
        <authorList>
            <person name="Triningsih D.W."/>
            <person name="Harunari E."/>
            <person name="Igarashi Y."/>
        </authorList>
    </citation>
    <scope>NUCLEOTIDE SEQUENCE</scope>
    <source>
        <strain evidence="7">RD004123</strain>
    </source>
</reference>
<evidence type="ECO:0000313" key="8">
    <source>
        <dbReference type="Proteomes" id="UP001144280"/>
    </source>
</evidence>
<dbReference type="InterPro" id="IPR029479">
    <property type="entry name" value="Nitroreductase"/>
</dbReference>
<dbReference type="Gene3D" id="3.40.109.10">
    <property type="entry name" value="NADH Oxidase"/>
    <property type="match status" value="1"/>
</dbReference>
<accession>A0ABQ5QPN3</accession>
<sequence length="238" mass="25232">MAAHTSGAVGENWHQFAAVATARHCKRAFLDRPVPREVLERILTVAAHAPSTRNIQPWRVAVVTGAAREALGRRLRAEFDRGVPPHPDYANLPAGLDEATRDRAAAFGAGLLGAMGIARDDAAGRRTHLRANLDFHGAPATLVFHLPADAAPGTFLELGFFLQSTMLGLVACGLGGCPQYSVAGYPDVLRDALGLAGRLIVCGLATGYPDPAASVNAYVPERAALPEYVTWHDQPPTC</sequence>
<evidence type="ECO:0000313" key="7">
    <source>
        <dbReference type="EMBL" id="GLH96339.1"/>
    </source>
</evidence>
<dbReference type="PANTHER" id="PTHR43673:SF2">
    <property type="entry name" value="NITROREDUCTASE"/>
    <property type="match status" value="1"/>
</dbReference>
<dbReference type="Proteomes" id="UP001144280">
    <property type="component" value="Unassembled WGS sequence"/>
</dbReference>
<evidence type="ECO:0000259" key="6">
    <source>
        <dbReference type="Pfam" id="PF00881"/>
    </source>
</evidence>
<evidence type="ECO:0000256" key="5">
    <source>
        <dbReference type="ARBA" id="ARBA00023002"/>
    </source>
</evidence>
<dbReference type="CDD" id="cd02136">
    <property type="entry name" value="PnbA_NfnB-like"/>
    <property type="match status" value="1"/>
</dbReference>
<gene>
    <name evidence="7" type="ORF">Pa4123_16130</name>
</gene>
<dbReference type="SUPFAM" id="SSF55469">
    <property type="entry name" value="FMN-dependent nitroreductase-like"/>
    <property type="match status" value="1"/>
</dbReference>
<dbReference type="Pfam" id="PF00881">
    <property type="entry name" value="Nitroreductase"/>
    <property type="match status" value="1"/>
</dbReference>
<keyword evidence="5" id="KW-0560">Oxidoreductase</keyword>
<keyword evidence="3" id="KW-0285">Flavoprotein</keyword>
<protein>
    <submittedName>
        <fullName evidence="7">Oxidoreductase</fullName>
    </submittedName>
</protein>
<evidence type="ECO:0000256" key="2">
    <source>
        <dbReference type="ARBA" id="ARBA00007118"/>
    </source>
</evidence>
<dbReference type="PANTHER" id="PTHR43673">
    <property type="entry name" value="NAD(P)H NITROREDUCTASE YDGI-RELATED"/>
    <property type="match status" value="1"/>
</dbReference>
<dbReference type="InterPro" id="IPR000415">
    <property type="entry name" value="Nitroreductase-like"/>
</dbReference>
<name>A0ABQ5QPN3_9ACTN</name>
<comment type="caution">
    <text evidence="7">The sequence shown here is derived from an EMBL/GenBank/DDBJ whole genome shotgun (WGS) entry which is preliminary data.</text>
</comment>
<keyword evidence="8" id="KW-1185">Reference proteome</keyword>
<evidence type="ECO:0000256" key="3">
    <source>
        <dbReference type="ARBA" id="ARBA00022630"/>
    </source>
</evidence>
<feature type="domain" description="Nitroreductase" evidence="6">
    <location>
        <begin position="21"/>
        <end position="208"/>
    </location>
</feature>